<feature type="region of interest" description="Disordered" evidence="1">
    <location>
        <begin position="301"/>
        <end position="559"/>
    </location>
</feature>
<dbReference type="EMBL" id="CH902620">
    <property type="protein sequence ID" value="EDV31116.1"/>
    <property type="molecule type" value="Genomic_DNA"/>
</dbReference>
<feature type="compositionally biased region" description="Basic residues" evidence="1">
    <location>
        <begin position="530"/>
        <end position="541"/>
    </location>
</feature>
<feature type="compositionally biased region" description="Basic and acidic residues" evidence="1">
    <location>
        <begin position="542"/>
        <end position="555"/>
    </location>
</feature>
<evidence type="ECO:0000313" key="2">
    <source>
        <dbReference type="EMBL" id="EDV31116.1"/>
    </source>
</evidence>
<reference evidence="2 3" key="1">
    <citation type="journal article" date="2007" name="Nature">
        <title>Evolution of genes and genomes on the Drosophila phylogeny.</title>
        <authorList>
            <consortium name="Drosophila 12 Genomes Consortium"/>
            <person name="Clark A.G."/>
            <person name="Eisen M.B."/>
            <person name="Smith D.R."/>
            <person name="Bergman C.M."/>
            <person name="Oliver B."/>
            <person name="Markow T.A."/>
            <person name="Kaufman T.C."/>
            <person name="Kellis M."/>
            <person name="Gelbart W."/>
            <person name="Iyer V.N."/>
            <person name="Pollard D.A."/>
            <person name="Sackton T.B."/>
            <person name="Larracuente A.M."/>
            <person name="Singh N.D."/>
            <person name="Abad J.P."/>
            <person name="Abt D.N."/>
            <person name="Adryan B."/>
            <person name="Aguade M."/>
            <person name="Akashi H."/>
            <person name="Anderson W.W."/>
            <person name="Aquadro C.F."/>
            <person name="Ardell D.H."/>
            <person name="Arguello R."/>
            <person name="Artieri C.G."/>
            <person name="Barbash D.A."/>
            <person name="Barker D."/>
            <person name="Barsanti P."/>
            <person name="Batterham P."/>
            <person name="Batzoglou S."/>
            <person name="Begun D."/>
            <person name="Bhutkar A."/>
            <person name="Blanco E."/>
            <person name="Bosak S.A."/>
            <person name="Bradley R.K."/>
            <person name="Brand A.D."/>
            <person name="Brent M.R."/>
            <person name="Brooks A.N."/>
            <person name="Brown R.H."/>
            <person name="Butlin R.K."/>
            <person name="Caggese C."/>
            <person name="Calvi B.R."/>
            <person name="Bernardo de Carvalho A."/>
            <person name="Caspi A."/>
            <person name="Castrezana S."/>
            <person name="Celniker S.E."/>
            <person name="Chang J.L."/>
            <person name="Chapple C."/>
            <person name="Chatterji S."/>
            <person name="Chinwalla A."/>
            <person name="Civetta A."/>
            <person name="Clifton S.W."/>
            <person name="Comeron J.M."/>
            <person name="Costello J.C."/>
            <person name="Coyne J.A."/>
            <person name="Daub J."/>
            <person name="David R.G."/>
            <person name="Delcher A.L."/>
            <person name="Delehaunty K."/>
            <person name="Do C.B."/>
            <person name="Ebling H."/>
            <person name="Edwards K."/>
            <person name="Eickbush T."/>
            <person name="Evans J.D."/>
            <person name="Filipski A."/>
            <person name="Findeiss S."/>
            <person name="Freyhult E."/>
            <person name="Fulton L."/>
            <person name="Fulton R."/>
            <person name="Garcia A.C."/>
            <person name="Gardiner A."/>
            <person name="Garfield D.A."/>
            <person name="Garvin B.E."/>
            <person name="Gibson G."/>
            <person name="Gilbert D."/>
            <person name="Gnerre S."/>
            <person name="Godfrey J."/>
            <person name="Good R."/>
            <person name="Gotea V."/>
            <person name="Gravely B."/>
            <person name="Greenberg A.J."/>
            <person name="Griffiths-Jones S."/>
            <person name="Gross S."/>
            <person name="Guigo R."/>
            <person name="Gustafson E.A."/>
            <person name="Haerty W."/>
            <person name="Hahn M.W."/>
            <person name="Halligan D.L."/>
            <person name="Halpern A.L."/>
            <person name="Halter G.M."/>
            <person name="Han M.V."/>
            <person name="Heger A."/>
            <person name="Hillier L."/>
            <person name="Hinrichs A.S."/>
            <person name="Holmes I."/>
            <person name="Hoskins R.A."/>
            <person name="Hubisz M.J."/>
            <person name="Hultmark D."/>
            <person name="Huntley M.A."/>
            <person name="Jaffe D.B."/>
            <person name="Jagadeeshan S."/>
            <person name="Jeck W.R."/>
            <person name="Johnson J."/>
            <person name="Jones C.D."/>
            <person name="Jordan W.C."/>
            <person name="Karpen G.H."/>
            <person name="Kataoka E."/>
            <person name="Keightley P.D."/>
            <person name="Kheradpour P."/>
            <person name="Kirkness E.F."/>
            <person name="Koerich L.B."/>
            <person name="Kristiansen K."/>
            <person name="Kudrna D."/>
            <person name="Kulathinal R.J."/>
            <person name="Kumar S."/>
            <person name="Kwok R."/>
            <person name="Lander E."/>
            <person name="Langley C.H."/>
            <person name="Lapoint R."/>
            <person name="Lazzaro B.P."/>
            <person name="Lee S.J."/>
            <person name="Levesque L."/>
            <person name="Li R."/>
            <person name="Lin C.F."/>
            <person name="Lin M.F."/>
            <person name="Lindblad-Toh K."/>
            <person name="Llopart A."/>
            <person name="Long M."/>
            <person name="Low L."/>
            <person name="Lozovsky E."/>
            <person name="Lu J."/>
            <person name="Luo M."/>
            <person name="Machado C.A."/>
            <person name="Makalowski W."/>
            <person name="Marzo M."/>
            <person name="Matsuda M."/>
            <person name="Matzkin L."/>
            <person name="McAllister B."/>
            <person name="McBride C.S."/>
            <person name="McKernan B."/>
            <person name="McKernan K."/>
            <person name="Mendez-Lago M."/>
            <person name="Minx P."/>
            <person name="Mollenhauer M.U."/>
            <person name="Montooth K."/>
            <person name="Mount S.M."/>
            <person name="Mu X."/>
            <person name="Myers E."/>
            <person name="Negre B."/>
            <person name="Newfeld S."/>
            <person name="Nielsen R."/>
            <person name="Noor M.A."/>
            <person name="O'Grady P."/>
            <person name="Pachter L."/>
            <person name="Papaceit M."/>
            <person name="Parisi M.J."/>
            <person name="Parisi M."/>
            <person name="Parts L."/>
            <person name="Pedersen J.S."/>
            <person name="Pesole G."/>
            <person name="Phillippy A.M."/>
            <person name="Ponting C.P."/>
            <person name="Pop M."/>
            <person name="Porcelli D."/>
            <person name="Powell J.R."/>
            <person name="Prohaska S."/>
            <person name="Pruitt K."/>
            <person name="Puig M."/>
            <person name="Quesneville H."/>
            <person name="Ram K.R."/>
            <person name="Rand D."/>
            <person name="Rasmussen M.D."/>
            <person name="Reed L.K."/>
            <person name="Reenan R."/>
            <person name="Reily A."/>
            <person name="Remington K.A."/>
            <person name="Rieger T.T."/>
            <person name="Ritchie M.G."/>
            <person name="Robin C."/>
            <person name="Rogers Y.H."/>
            <person name="Rohde C."/>
            <person name="Rozas J."/>
            <person name="Rubenfield M.J."/>
            <person name="Ruiz A."/>
            <person name="Russo S."/>
            <person name="Salzberg S.L."/>
            <person name="Sanchez-Gracia A."/>
            <person name="Saranga D.J."/>
            <person name="Sato H."/>
            <person name="Schaeffer S.W."/>
            <person name="Schatz M.C."/>
            <person name="Schlenke T."/>
            <person name="Schwartz R."/>
            <person name="Segarra C."/>
            <person name="Singh R.S."/>
            <person name="Sirot L."/>
            <person name="Sirota M."/>
            <person name="Sisneros N.B."/>
            <person name="Smith C.D."/>
            <person name="Smith T.F."/>
            <person name="Spieth J."/>
            <person name="Stage D.E."/>
            <person name="Stark A."/>
            <person name="Stephan W."/>
            <person name="Strausberg R.L."/>
            <person name="Strempel S."/>
            <person name="Sturgill D."/>
            <person name="Sutton G."/>
            <person name="Sutton G.G."/>
            <person name="Tao W."/>
            <person name="Teichmann S."/>
            <person name="Tobari Y.N."/>
            <person name="Tomimura Y."/>
            <person name="Tsolas J.M."/>
            <person name="Valente V.L."/>
            <person name="Venter E."/>
            <person name="Venter J.C."/>
            <person name="Vicario S."/>
            <person name="Vieira F.G."/>
            <person name="Vilella A.J."/>
            <person name="Villasante A."/>
            <person name="Walenz B."/>
            <person name="Wang J."/>
            <person name="Wasserman M."/>
            <person name="Watts T."/>
            <person name="Wilson D."/>
            <person name="Wilson R.K."/>
            <person name="Wing R.A."/>
            <person name="Wolfner M.F."/>
            <person name="Wong A."/>
            <person name="Wong G.K."/>
            <person name="Wu C.I."/>
            <person name="Wu G."/>
            <person name="Yamamoto D."/>
            <person name="Yang H.P."/>
            <person name="Yang S.P."/>
            <person name="Yorke J.A."/>
            <person name="Yoshida K."/>
            <person name="Zdobnov E."/>
            <person name="Zhang P."/>
            <person name="Zhang Y."/>
            <person name="Zimin A.V."/>
            <person name="Baldwin J."/>
            <person name="Abdouelleil A."/>
            <person name="Abdulkadir J."/>
            <person name="Abebe A."/>
            <person name="Abera B."/>
            <person name="Abreu J."/>
            <person name="Acer S.C."/>
            <person name="Aftuck L."/>
            <person name="Alexander A."/>
            <person name="An P."/>
            <person name="Anderson E."/>
            <person name="Anderson S."/>
            <person name="Arachi H."/>
            <person name="Azer M."/>
            <person name="Bachantsang P."/>
            <person name="Barry A."/>
            <person name="Bayul T."/>
            <person name="Berlin A."/>
            <person name="Bessette D."/>
            <person name="Bloom T."/>
            <person name="Blye J."/>
            <person name="Boguslavskiy L."/>
            <person name="Bonnet C."/>
            <person name="Boukhgalter B."/>
            <person name="Bourzgui I."/>
            <person name="Brown A."/>
            <person name="Cahill P."/>
            <person name="Channer S."/>
            <person name="Cheshatsang Y."/>
            <person name="Chuda L."/>
            <person name="Citroen M."/>
            <person name="Collymore A."/>
            <person name="Cooke P."/>
            <person name="Costello M."/>
            <person name="D'Aco K."/>
            <person name="Daza R."/>
            <person name="De Haan G."/>
            <person name="DeGray S."/>
            <person name="DeMaso C."/>
            <person name="Dhargay N."/>
            <person name="Dooley K."/>
            <person name="Dooley E."/>
            <person name="Doricent M."/>
            <person name="Dorje P."/>
            <person name="Dorjee K."/>
            <person name="Dupes A."/>
            <person name="Elong R."/>
            <person name="Falk J."/>
            <person name="Farina A."/>
            <person name="Faro S."/>
            <person name="Ferguson D."/>
            <person name="Fisher S."/>
            <person name="Foley C.D."/>
            <person name="Franke A."/>
            <person name="Friedrich D."/>
            <person name="Gadbois L."/>
            <person name="Gearin G."/>
            <person name="Gearin C.R."/>
            <person name="Giannoukos G."/>
            <person name="Goode T."/>
            <person name="Graham J."/>
            <person name="Grandbois E."/>
            <person name="Grewal S."/>
            <person name="Gyaltsen K."/>
            <person name="Hafez N."/>
            <person name="Hagos B."/>
            <person name="Hall J."/>
            <person name="Henson C."/>
            <person name="Hollinger A."/>
            <person name="Honan T."/>
            <person name="Huard M.D."/>
            <person name="Hughes L."/>
            <person name="Hurhula B."/>
            <person name="Husby M.E."/>
            <person name="Kamat A."/>
            <person name="Kanga B."/>
            <person name="Kashin S."/>
            <person name="Khazanovich D."/>
            <person name="Kisner P."/>
            <person name="Lance K."/>
            <person name="Lara M."/>
            <person name="Lee W."/>
            <person name="Lennon N."/>
            <person name="Letendre F."/>
            <person name="LeVine R."/>
            <person name="Lipovsky A."/>
            <person name="Liu X."/>
            <person name="Liu J."/>
            <person name="Liu S."/>
            <person name="Lokyitsang T."/>
            <person name="Lokyitsang Y."/>
            <person name="Lubonja R."/>
            <person name="Lui A."/>
            <person name="MacDonald P."/>
            <person name="Magnisalis V."/>
            <person name="Maru K."/>
            <person name="Matthews C."/>
            <person name="McCusker W."/>
            <person name="McDonough S."/>
            <person name="Mehta T."/>
            <person name="Meldrim J."/>
            <person name="Meneus L."/>
            <person name="Mihai O."/>
            <person name="Mihalev A."/>
            <person name="Mihova T."/>
            <person name="Mittelman R."/>
            <person name="Mlenga V."/>
            <person name="Montmayeur A."/>
            <person name="Mulrain L."/>
            <person name="Navidi A."/>
            <person name="Naylor J."/>
            <person name="Negash T."/>
            <person name="Nguyen T."/>
            <person name="Nguyen N."/>
            <person name="Nicol R."/>
            <person name="Norbu C."/>
            <person name="Norbu N."/>
            <person name="Novod N."/>
            <person name="O'Neill B."/>
            <person name="Osman S."/>
            <person name="Markiewicz E."/>
            <person name="Oyono O.L."/>
            <person name="Patti C."/>
            <person name="Phunkhang P."/>
            <person name="Pierre F."/>
            <person name="Priest M."/>
            <person name="Raghuraman S."/>
            <person name="Rege F."/>
            <person name="Reyes R."/>
            <person name="Rise C."/>
            <person name="Rogov P."/>
            <person name="Ross K."/>
            <person name="Ryan E."/>
            <person name="Settipalli S."/>
            <person name="Shea T."/>
            <person name="Sherpa N."/>
            <person name="Shi L."/>
            <person name="Shih D."/>
            <person name="Sparrow T."/>
            <person name="Spaulding J."/>
            <person name="Stalker J."/>
            <person name="Stange-Thomann N."/>
            <person name="Stavropoulos S."/>
            <person name="Stone C."/>
            <person name="Strader C."/>
            <person name="Tesfaye S."/>
            <person name="Thomson T."/>
            <person name="Thoulutsang Y."/>
            <person name="Thoulutsang D."/>
            <person name="Topham K."/>
            <person name="Topping I."/>
            <person name="Tsamla T."/>
            <person name="Vassiliev H."/>
            <person name="Vo A."/>
            <person name="Wangchuk T."/>
            <person name="Wangdi T."/>
            <person name="Weiand M."/>
            <person name="Wilkinson J."/>
            <person name="Wilson A."/>
            <person name="Yadav S."/>
            <person name="Young G."/>
            <person name="Yu Q."/>
            <person name="Zembek L."/>
            <person name="Zhong D."/>
            <person name="Zimmer A."/>
            <person name="Zwirko Z."/>
            <person name="Jaffe D.B."/>
            <person name="Alvarez P."/>
            <person name="Brockman W."/>
            <person name="Butler J."/>
            <person name="Chin C."/>
            <person name="Gnerre S."/>
            <person name="Grabherr M."/>
            <person name="Kleber M."/>
            <person name="Mauceli E."/>
            <person name="MacCallum I."/>
        </authorList>
    </citation>
    <scope>NUCLEOTIDE SEQUENCE [LARGE SCALE GENOMIC DNA]</scope>
    <source>
        <strain evidence="3">Tucson 14024-0371.13</strain>
    </source>
</reference>
<accession>B3MNM9</accession>
<dbReference type="STRING" id="7217.B3MNM9"/>
<dbReference type="OMA" id="MCDCILA"/>
<dbReference type="eggNOG" id="ENOG502QV05">
    <property type="taxonomic scope" value="Eukaryota"/>
</dbReference>
<feature type="compositionally biased region" description="Basic and acidic residues" evidence="1">
    <location>
        <begin position="359"/>
        <end position="371"/>
    </location>
</feature>
<dbReference type="PhylomeDB" id="B3MNM9"/>
<dbReference type="OrthoDB" id="7869358at2759"/>
<sequence length="685" mass="77704">MNAGGRRSRQWRSPECLGTGYPPPAAQRLPLPPAPYPCVVQRNGNGDTFQVRRSETYPLIRTPESRCQESMAPRRLTNNRSTDGRGRPFDMEHDDVLQVWQQSPHKDTLGFYGVGSPTQQPESLKFNQVLAQALEKVSGIPRQRPTKPHLPPQLRRVQSTKPFPSQPCPALILNRWALQLELQRMPHVQQQLSPQKAINSMYCWVNPDRKNPFGSQQKPLHNLNRQRPVAPIARRRTKFWYCPPCCVPSAKTDVRDAEAFDQPDPAEPKNYDELYSRLVGCFEPKGDPLCKVYEACCKPKKQRGKDGGAGGTGGGAGGTGGAGGGDGDGEESDYKVGRASGPGRGSVLRHSNSYISSHGEGDGGQEKDRGDRGHKRDKGDKGDTGDKTDKSDKDDKGDKGDRGKKDAKKRKEEGDSKVPNDAIKNKGDGILIEINKEKDPKKDKDGESIKSKFEYVRRDKKYKTPRDEPPKKGYKEEDTIVDAPPLDEEVEDYKPVRLPSHRASRTPSKVQMEQPPPEDEPQITKDQPTKKPHKKRGHSKEKKSDSPCREKDKKSCPPCPPPECKCEICTFMERRRKEPEAPFIREMRRAEKRRQLRNYYRQMCHRNYMACRIDEKYRAPLRKCDPIQCEDFFCGNTRLYEHCECLGAVQELQKLLKGTSNKQLLEYVDNLCQRICQRMCDCILT</sequence>
<dbReference type="Proteomes" id="UP000007801">
    <property type="component" value="Unassembled WGS sequence"/>
</dbReference>
<keyword evidence="3" id="KW-1185">Reference proteome</keyword>
<dbReference type="InParanoid" id="B3MNM9"/>
<feature type="region of interest" description="Disordered" evidence="1">
    <location>
        <begin position="141"/>
        <end position="163"/>
    </location>
</feature>
<dbReference type="KEGG" id="dan:6498016"/>
<proteinExistence type="predicted"/>
<feature type="region of interest" description="Disordered" evidence="1">
    <location>
        <begin position="1"/>
        <end position="30"/>
    </location>
</feature>
<evidence type="ECO:0000313" key="3">
    <source>
        <dbReference type="Proteomes" id="UP000007801"/>
    </source>
</evidence>
<feature type="compositionally biased region" description="Gly residues" evidence="1">
    <location>
        <begin position="307"/>
        <end position="326"/>
    </location>
</feature>
<feature type="compositionally biased region" description="Basic residues" evidence="1">
    <location>
        <begin position="1"/>
        <end position="10"/>
    </location>
</feature>
<protein>
    <submittedName>
        <fullName evidence="2">Uncharacterized protein</fullName>
    </submittedName>
</protein>
<feature type="compositionally biased region" description="Basic and acidic residues" evidence="1">
    <location>
        <begin position="434"/>
        <end position="478"/>
    </location>
</feature>
<gene>
    <name evidence="2" type="primary">Dana\GF15203</name>
    <name evidence="2" type="synonym">dana_GLEANR_15969</name>
    <name evidence="2" type="ORF">GF15203</name>
</gene>
<organism evidence="2 3">
    <name type="scientific">Drosophila ananassae</name>
    <name type="common">Fruit fly</name>
    <dbReference type="NCBI Taxonomy" id="7217"/>
    <lineage>
        <taxon>Eukaryota</taxon>
        <taxon>Metazoa</taxon>
        <taxon>Ecdysozoa</taxon>
        <taxon>Arthropoda</taxon>
        <taxon>Hexapoda</taxon>
        <taxon>Insecta</taxon>
        <taxon>Pterygota</taxon>
        <taxon>Neoptera</taxon>
        <taxon>Endopterygota</taxon>
        <taxon>Diptera</taxon>
        <taxon>Brachycera</taxon>
        <taxon>Muscomorpha</taxon>
        <taxon>Ephydroidea</taxon>
        <taxon>Drosophilidae</taxon>
        <taxon>Drosophila</taxon>
        <taxon>Sophophora</taxon>
    </lineage>
</organism>
<name>B3MNM9_DROAN</name>
<dbReference type="GeneID" id="6498016"/>
<feature type="compositionally biased region" description="Pro residues" evidence="1">
    <location>
        <begin position="21"/>
        <end position="30"/>
    </location>
</feature>
<feature type="compositionally biased region" description="Basic and acidic residues" evidence="1">
    <location>
        <begin position="377"/>
        <end position="427"/>
    </location>
</feature>
<evidence type="ECO:0000256" key="1">
    <source>
        <dbReference type="SAM" id="MobiDB-lite"/>
    </source>
</evidence>
<dbReference type="HOGENOM" id="CLU_017142_0_0_1"/>
<dbReference type="AlphaFoldDB" id="B3MNM9"/>